<name>A0ABY5TUW5_9GAMM</name>
<evidence type="ECO:0000313" key="2">
    <source>
        <dbReference type="EMBL" id="UVW36386.1"/>
    </source>
</evidence>
<keyword evidence="1" id="KW-0472">Membrane</keyword>
<evidence type="ECO:0000256" key="1">
    <source>
        <dbReference type="SAM" id="Phobius"/>
    </source>
</evidence>
<protein>
    <submittedName>
        <fullName evidence="2">Uncharacterized protein</fullName>
    </submittedName>
</protein>
<evidence type="ECO:0000313" key="3">
    <source>
        <dbReference type="Proteomes" id="UP001059934"/>
    </source>
</evidence>
<dbReference type="EMBL" id="CP103416">
    <property type="protein sequence ID" value="UVW36386.1"/>
    <property type="molecule type" value="Genomic_DNA"/>
</dbReference>
<gene>
    <name evidence="2" type="ORF">NYF23_06245</name>
</gene>
<keyword evidence="3" id="KW-1185">Reference proteome</keyword>
<keyword evidence="1" id="KW-1133">Transmembrane helix</keyword>
<feature type="transmembrane region" description="Helical" evidence="1">
    <location>
        <begin position="64"/>
        <end position="84"/>
    </location>
</feature>
<organism evidence="2 3">
    <name type="scientific">SAR92 clade bacterium H455</name>
    <dbReference type="NCBI Taxonomy" id="2974818"/>
    <lineage>
        <taxon>Bacteria</taxon>
        <taxon>Pseudomonadati</taxon>
        <taxon>Pseudomonadota</taxon>
        <taxon>Gammaproteobacteria</taxon>
        <taxon>Cellvibrionales</taxon>
        <taxon>Porticoccaceae</taxon>
        <taxon>SAR92 clade</taxon>
    </lineage>
</organism>
<accession>A0ABY5TUW5</accession>
<feature type="transmembrane region" description="Helical" evidence="1">
    <location>
        <begin position="33"/>
        <end position="57"/>
    </location>
</feature>
<keyword evidence="1" id="KW-0812">Transmembrane</keyword>
<dbReference type="Proteomes" id="UP001059934">
    <property type="component" value="Chromosome"/>
</dbReference>
<reference evidence="2" key="1">
    <citation type="submission" date="2022-08" db="EMBL/GenBank/DDBJ databases">
        <title>Catabolic pathway analysis in culturable SAR92 clade bacteria reveals their overlooked roles in DMSP degradation in coastal seas.</title>
        <authorList>
            <person name="He X."/>
            <person name="Zhang X."/>
            <person name="Zhang Y."/>
        </authorList>
    </citation>
    <scope>NUCLEOTIDE SEQUENCE</scope>
    <source>
        <strain evidence="2">H455</strain>
    </source>
</reference>
<sequence length="96" mass="10321">MLGAILAAVAFFAGAFFTATFLGAFVTVDFLTLAVFLAADRVFCLAGFLAFLAFLAVEVAFADPFLTAITFSFINVNLISSLLYCDEPPTEPRNHL</sequence>
<proteinExistence type="predicted"/>